<organism evidence="2 3">
    <name type="scientific">Devosia rhodophyticola</name>
    <dbReference type="NCBI Taxonomy" id="3026423"/>
    <lineage>
        <taxon>Bacteria</taxon>
        <taxon>Pseudomonadati</taxon>
        <taxon>Pseudomonadota</taxon>
        <taxon>Alphaproteobacteria</taxon>
        <taxon>Hyphomicrobiales</taxon>
        <taxon>Devosiaceae</taxon>
        <taxon>Devosia</taxon>
    </lineage>
</organism>
<name>A0ABY7YX36_9HYPH</name>
<dbReference type="Proteomes" id="UP001222118">
    <property type="component" value="Chromosome"/>
</dbReference>
<dbReference type="EMBL" id="CP118247">
    <property type="protein sequence ID" value="WDR05469.1"/>
    <property type="molecule type" value="Genomic_DNA"/>
</dbReference>
<dbReference type="InterPro" id="IPR009780">
    <property type="entry name" value="DUF1344"/>
</dbReference>
<keyword evidence="1" id="KW-0732">Signal</keyword>
<accession>A0ABY7YX36</accession>
<evidence type="ECO:0000256" key="1">
    <source>
        <dbReference type="SAM" id="SignalP"/>
    </source>
</evidence>
<gene>
    <name evidence="2" type="ORF">PSQ90_14460</name>
</gene>
<protein>
    <submittedName>
        <fullName evidence="2">DUF1344 domain-containing protein</fullName>
    </submittedName>
</protein>
<feature type="signal peptide" evidence="1">
    <location>
        <begin position="1"/>
        <end position="22"/>
    </location>
</feature>
<proteinExistence type="predicted"/>
<sequence>MRNIILPAALALALGISGVSYAASTTSAGISTTPQSISDTVKSFDLSSHSITLNNGTTYTLPAGFKDPGLKVGSMVTLKYQMNGTAHKVDSLSLG</sequence>
<evidence type="ECO:0000313" key="3">
    <source>
        <dbReference type="Proteomes" id="UP001222118"/>
    </source>
</evidence>
<dbReference type="Pfam" id="PF07076">
    <property type="entry name" value="DUF1344"/>
    <property type="match status" value="1"/>
</dbReference>
<dbReference type="RefSeq" id="WP_282210988.1">
    <property type="nucleotide sequence ID" value="NZ_CP118247.1"/>
</dbReference>
<keyword evidence="3" id="KW-1185">Reference proteome</keyword>
<evidence type="ECO:0000313" key="2">
    <source>
        <dbReference type="EMBL" id="WDR05469.1"/>
    </source>
</evidence>
<feature type="chain" id="PRO_5045701494" evidence="1">
    <location>
        <begin position="23"/>
        <end position="95"/>
    </location>
</feature>
<reference evidence="2 3" key="1">
    <citation type="submission" date="2023-02" db="EMBL/GenBank/DDBJ databases">
        <title>Devosia chondri sp. nov., isolated from the phycosphere of marine algae.</title>
        <authorList>
            <person name="Kim J.M."/>
            <person name="Lee J.K."/>
            <person name="Choi B.J."/>
            <person name="Bayburt H."/>
            <person name="Jeon C.O."/>
        </authorList>
    </citation>
    <scope>NUCLEOTIDE SEQUENCE [LARGE SCALE GENOMIC DNA]</scope>
    <source>
        <strain evidence="2 3">G2-5</strain>
    </source>
</reference>